<dbReference type="Proteomes" id="UP000051373">
    <property type="component" value="Unassembled WGS sequence"/>
</dbReference>
<feature type="transmembrane region" description="Helical" evidence="1">
    <location>
        <begin position="232"/>
        <end position="254"/>
    </location>
</feature>
<organism evidence="2 3">
    <name type="scientific">candidate division WOR_3 bacterium SM23_42</name>
    <dbReference type="NCBI Taxonomy" id="1703779"/>
    <lineage>
        <taxon>Bacteria</taxon>
        <taxon>Bacteria division WOR-3</taxon>
    </lineage>
</organism>
<dbReference type="SUPFAM" id="SSF48452">
    <property type="entry name" value="TPR-like"/>
    <property type="match status" value="1"/>
</dbReference>
<feature type="transmembrane region" description="Helical" evidence="1">
    <location>
        <begin position="515"/>
        <end position="534"/>
    </location>
</feature>
<feature type="transmembrane region" description="Helical" evidence="1">
    <location>
        <begin position="491"/>
        <end position="509"/>
    </location>
</feature>
<sequence>MLSIILVFMCQFDVSYQTFLQSPRSEAVFLGLAQGRYDVREFSDDPTVLWFWRNSADAPYADSLLKRIKLRRNFYLSAVLRWEAKEAENHEMANSKLHLASHFDSSAIENFLSFVALTVIQRNLDPLISAFSLPVFSDFRSQIFLLTNGVMLILLALFMCGFVYVATKTVYYLPMFSHRIDPQEHNRIKGIMGLVILLAPVLLFRNLYLIFISYMLLLLFTINMRERNWLRMILLSMVVVFVFSLPLNHFVSFLKKNSKYYYMYEMVHYDSNVHINPDSVSSESERIFLAYAFKQQGKFEKAMSLYEDMYYTGHRDIAVVNNLANIYFVYEEEAKAETLYAYAMRAGDRGEPFFNMGLLRLRNLEYSESSRYMAEARRHDFSSSSSEPVDIIPSTNDFYQAILSEPLAIFGVINPMLVLPLIIIFVLTFLPFRFPSPFYCTTCGRAICKKCQEQMDDEVMCKECFTKLKSTENVEMEALLKHSVGSRKRRLRSLIAYLVNVAVPGAGLIYMGRNFVGLLVVFVVMLGYTPLMFPTMFIKPAGWVSLSLLPIFVAGALSVALVTYVYSFLAMRSSHGD</sequence>
<keyword evidence="1" id="KW-0812">Transmembrane</keyword>
<name>A0A0S8FRH5_UNCW3</name>
<evidence type="ECO:0000256" key="1">
    <source>
        <dbReference type="SAM" id="Phobius"/>
    </source>
</evidence>
<feature type="transmembrane region" description="Helical" evidence="1">
    <location>
        <begin position="191"/>
        <end position="220"/>
    </location>
</feature>
<proteinExistence type="predicted"/>
<keyword evidence="1" id="KW-0472">Membrane</keyword>
<keyword evidence="1" id="KW-1133">Transmembrane helix</keyword>
<comment type="caution">
    <text evidence="2">The sequence shown here is derived from an EMBL/GenBank/DDBJ whole genome shotgun (WGS) entry which is preliminary data.</text>
</comment>
<gene>
    <name evidence="2" type="ORF">AMJ83_07585</name>
</gene>
<feature type="transmembrane region" description="Helical" evidence="1">
    <location>
        <begin position="546"/>
        <end position="569"/>
    </location>
</feature>
<reference evidence="2 3" key="1">
    <citation type="journal article" date="2015" name="Microbiome">
        <title>Genomic resolution of linkages in carbon, nitrogen, and sulfur cycling among widespread estuary sediment bacteria.</title>
        <authorList>
            <person name="Baker B.J."/>
            <person name="Lazar C.S."/>
            <person name="Teske A.P."/>
            <person name="Dick G.J."/>
        </authorList>
    </citation>
    <scope>NUCLEOTIDE SEQUENCE [LARGE SCALE GENOMIC DNA]</scope>
    <source>
        <strain evidence="2">SM23_42</strain>
    </source>
</reference>
<evidence type="ECO:0000313" key="3">
    <source>
        <dbReference type="Proteomes" id="UP000051373"/>
    </source>
</evidence>
<feature type="transmembrane region" description="Helical" evidence="1">
    <location>
        <begin position="143"/>
        <end position="166"/>
    </location>
</feature>
<accession>A0A0S8FRH5</accession>
<dbReference type="STRING" id="1703779.AMJ83_07585"/>
<dbReference type="Gene3D" id="1.25.40.10">
    <property type="entry name" value="Tetratricopeptide repeat domain"/>
    <property type="match status" value="1"/>
</dbReference>
<dbReference type="AlphaFoldDB" id="A0A0S8FRH5"/>
<dbReference type="EMBL" id="LJUJ01000015">
    <property type="protein sequence ID" value="KPK63318.1"/>
    <property type="molecule type" value="Genomic_DNA"/>
</dbReference>
<protein>
    <submittedName>
        <fullName evidence="2">Uncharacterized protein</fullName>
    </submittedName>
</protein>
<evidence type="ECO:0000313" key="2">
    <source>
        <dbReference type="EMBL" id="KPK63318.1"/>
    </source>
</evidence>
<dbReference type="InterPro" id="IPR011990">
    <property type="entry name" value="TPR-like_helical_dom_sf"/>
</dbReference>
<feature type="transmembrane region" description="Helical" evidence="1">
    <location>
        <begin position="407"/>
        <end position="430"/>
    </location>
</feature>